<dbReference type="CDD" id="cd11065">
    <property type="entry name" value="CYP64-like"/>
    <property type="match status" value="1"/>
</dbReference>
<dbReference type="Gene3D" id="1.10.630.10">
    <property type="entry name" value="Cytochrome P450"/>
    <property type="match status" value="1"/>
</dbReference>
<evidence type="ECO:0000256" key="8">
    <source>
        <dbReference type="ARBA" id="ARBA00022989"/>
    </source>
</evidence>
<accession>A0A4Q9N198</accession>
<dbReference type="AlphaFoldDB" id="A0A4Q9N198"/>
<dbReference type="InterPro" id="IPR036396">
    <property type="entry name" value="Cyt_P450_sf"/>
</dbReference>
<keyword evidence="5 13" id="KW-0349">Heme</keyword>
<dbReference type="PRINTS" id="PR00463">
    <property type="entry name" value="EP450I"/>
</dbReference>
<dbReference type="InterPro" id="IPR017972">
    <property type="entry name" value="Cyt_P450_CS"/>
</dbReference>
<evidence type="ECO:0000256" key="11">
    <source>
        <dbReference type="ARBA" id="ARBA00023033"/>
    </source>
</evidence>
<dbReference type="GO" id="GO:0016705">
    <property type="term" value="F:oxidoreductase activity, acting on paired donors, with incorporation or reduction of molecular oxygen"/>
    <property type="evidence" value="ECO:0007669"/>
    <property type="project" value="InterPro"/>
</dbReference>
<keyword evidence="9 14" id="KW-0560">Oxidoreductase</keyword>
<name>A0A4Q9N198_9APHY</name>
<evidence type="ECO:0000313" key="16">
    <source>
        <dbReference type="EMBL" id="TBU33885.1"/>
    </source>
</evidence>
<dbReference type="PROSITE" id="PS00086">
    <property type="entry name" value="CYTOCHROME_P450"/>
    <property type="match status" value="1"/>
</dbReference>
<dbReference type="SUPFAM" id="SSF48264">
    <property type="entry name" value="Cytochrome P450"/>
    <property type="match status" value="1"/>
</dbReference>
<evidence type="ECO:0000256" key="3">
    <source>
        <dbReference type="ARBA" id="ARBA00005179"/>
    </source>
</evidence>
<evidence type="ECO:0000256" key="6">
    <source>
        <dbReference type="ARBA" id="ARBA00022692"/>
    </source>
</evidence>
<keyword evidence="8 15" id="KW-1133">Transmembrane helix</keyword>
<evidence type="ECO:0000256" key="1">
    <source>
        <dbReference type="ARBA" id="ARBA00001971"/>
    </source>
</evidence>
<keyword evidence="10 13" id="KW-0408">Iron</keyword>
<dbReference type="GO" id="GO:0005506">
    <property type="term" value="F:iron ion binding"/>
    <property type="evidence" value="ECO:0007669"/>
    <property type="project" value="InterPro"/>
</dbReference>
<comment type="cofactor">
    <cofactor evidence="1 13">
        <name>heme</name>
        <dbReference type="ChEBI" id="CHEBI:30413"/>
    </cofactor>
</comment>
<evidence type="ECO:0000256" key="10">
    <source>
        <dbReference type="ARBA" id="ARBA00023004"/>
    </source>
</evidence>
<dbReference type="GO" id="GO:0016020">
    <property type="term" value="C:membrane"/>
    <property type="evidence" value="ECO:0007669"/>
    <property type="project" value="UniProtKB-SubCell"/>
</dbReference>
<evidence type="ECO:0000256" key="9">
    <source>
        <dbReference type="ARBA" id="ARBA00023002"/>
    </source>
</evidence>
<keyword evidence="11 14" id="KW-0503">Monooxygenase</keyword>
<keyword evidence="6 15" id="KW-0812">Transmembrane</keyword>
<dbReference type="GO" id="GO:0020037">
    <property type="term" value="F:heme binding"/>
    <property type="evidence" value="ECO:0007669"/>
    <property type="project" value="InterPro"/>
</dbReference>
<evidence type="ECO:0000256" key="7">
    <source>
        <dbReference type="ARBA" id="ARBA00022723"/>
    </source>
</evidence>
<sequence length="516" mass="57747">MSQSISLLATLGIAAGIFILVRSRLSKSKRGPPPPGPTPVPFFGNLFHIPKVLPWIAYRDWSLKYGDVIGLQLPGNRSLLILNSIDAAKELLDKRAAMYSDRPKSLVVDLIGWSWNTPLIPYGEEWRRTRRASWQHFTPKVMIKHHPVLLQESRRFLRLLHAEPDRLQDLLEFSFAAVVLKIMYGIDIAPGDRNFVPLLREALEGPTQALPQGSFLVEHIPILRYVPSWVPGAGFQKKFAHWRSLASEVLEKPFAEAKRSWNKGEGHLSASHEMLEAISQRQLSFAEAADEERVAKIGAANVYAGEYILSLTFATTLAFFMAMAMFPEVQAKAQAELDAVVGPDRLPEHSDREALPYVNAVVKEALRWFNVAPLGVVHRSREDDEYRGYFLPKGTLVLPNVWAMMHDPKVYPQPEVFEPERYLKDSVLNPDVPDPASVVFGFGRRICLGKNLADASLFINVASSLHVFKISVPLDEAGQPHQVKIDMSSGFLSHPSGFQCIIKPRSQAAEELILGS</sequence>
<proteinExistence type="inferred from homology"/>
<keyword evidence="12 15" id="KW-0472">Membrane</keyword>
<dbReference type="OrthoDB" id="2789670at2759"/>
<protein>
    <submittedName>
        <fullName evidence="16">Cytochrome P450</fullName>
    </submittedName>
</protein>
<evidence type="ECO:0000256" key="14">
    <source>
        <dbReference type="RuleBase" id="RU000461"/>
    </source>
</evidence>
<comment type="pathway">
    <text evidence="3">Secondary metabolite biosynthesis.</text>
</comment>
<comment type="similarity">
    <text evidence="4 14">Belongs to the cytochrome P450 family.</text>
</comment>
<dbReference type="GO" id="GO:0004497">
    <property type="term" value="F:monooxygenase activity"/>
    <property type="evidence" value="ECO:0007669"/>
    <property type="project" value="UniProtKB-KW"/>
</dbReference>
<gene>
    <name evidence="16" type="ORF">BD311DRAFT_651911</name>
</gene>
<evidence type="ECO:0000256" key="15">
    <source>
        <dbReference type="SAM" id="Phobius"/>
    </source>
</evidence>
<dbReference type="PRINTS" id="PR00385">
    <property type="entry name" value="P450"/>
</dbReference>
<organism evidence="16">
    <name type="scientific">Dichomitus squalens</name>
    <dbReference type="NCBI Taxonomy" id="114155"/>
    <lineage>
        <taxon>Eukaryota</taxon>
        <taxon>Fungi</taxon>
        <taxon>Dikarya</taxon>
        <taxon>Basidiomycota</taxon>
        <taxon>Agaricomycotina</taxon>
        <taxon>Agaricomycetes</taxon>
        <taxon>Polyporales</taxon>
        <taxon>Polyporaceae</taxon>
        <taxon>Dichomitus</taxon>
    </lineage>
</organism>
<dbReference type="InterPro" id="IPR001128">
    <property type="entry name" value="Cyt_P450"/>
</dbReference>
<dbReference type="PANTHER" id="PTHR46300:SF7">
    <property type="entry name" value="P450, PUTATIVE (EUROFUNG)-RELATED"/>
    <property type="match status" value="1"/>
</dbReference>
<keyword evidence="7 13" id="KW-0479">Metal-binding</keyword>
<dbReference type="InterPro" id="IPR002401">
    <property type="entry name" value="Cyt_P450_E_grp-I"/>
</dbReference>
<reference evidence="16" key="1">
    <citation type="submission" date="2019-01" db="EMBL/GenBank/DDBJ databases">
        <title>Draft genome sequences of three monokaryotic isolates of the white-rot basidiomycete fungus Dichomitus squalens.</title>
        <authorList>
            <consortium name="DOE Joint Genome Institute"/>
            <person name="Lopez S.C."/>
            <person name="Andreopoulos B."/>
            <person name="Pangilinan J."/>
            <person name="Lipzen A."/>
            <person name="Riley R."/>
            <person name="Ahrendt S."/>
            <person name="Ng V."/>
            <person name="Barry K."/>
            <person name="Daum C."/>
            <person name="Grigoriev I.V."/>
            <person name="Hilden K.S."/>
            <person name="Makela M.R."/>
            <person name="de Vries R.P."/>
        </authorList>
    </citation>
    <scope>NUCLEOTIDE SEQUENCE [LARGE SCALE GENOMIC DNA]</scope>
    <source>
        <strain evidence="16">OM18370.1</strain>
    </source>
</reference>
<evidence type="ECO:0000256" key="12">
    <source>
        <dbReference type="ARBA" id="ARBA00023136"/>
    </source>
</evidence>
<evidence type="ECO:0000256" key="5">
    <source>
        <dbReference type="ARBA" id="ARBA00022617"/>
    </source>
</evidence>
<dbReference type="PANTHER" id="PTHR46300">
    <property type="entry name" value="P450, PUTATIVE (EUROFUNG)-RELATED-RELATED"/>
    <property type="match status" value="1"/>
</dbReference>
<feature type="transmembrane region" description="Helical" evidence="15">
    <location>
        <begin position="307"/>
        <end position="326"/>
    </location>
</feature>
<evidence type="ECO:0000256" key="2">
    <source>
        <dbReference type="ARBA" id="ARBA00004167"/>
    </source>
</evidence>
<evidence type="ECO:0000256" key="4">
    <source>
        <dbReference type="ARBA" id="ARBA00010617"/>
    </source>
</evidence>
<evidence type="ECO:0000256" key="13">
    <source>
        <dbReference type="PIRSR" id="PIRSR602401-1"/>
    </source>
</evidence>
<dbReference type="InterPro" id="IPR050364">
    <property type="entry name" value="Cytochrome_P450_fung"/>
</dbReference>
<comment type="subcellular location">
    <subcellularLocation>
        <location evidence="2">Membrane</location>
        <topology evidence="2">Single-pass membrane protein</topology>
    </subcellularLocation>
</comment>
<feature type="binding site" description="axial binding residue" evidence="13">
    <location>
        <position position="447"/>
    </location>
    <ligand>
        <name>heme</name>
        <dbReference type="ChEBI" id="CHEBI:30413"/>
    </ligand>
    <ligandPart>
        <name>Fe</name>
        <dbReference type="ChEBI" id="CHEBI:18248"/>
    </ligandPart>
</feature>
<dbReference type="EMBL" id="ML143390">
    <property type="protein sequence ID" value="TBU33885.1"/>
    <property type="molecule type" value="Genomic_DNA"/>
</dbReference>
<dbReference type="Proteomes" id="UP000292957">
    <property type="component" value="Unassembled WGS sequence"/>
</dbReference>
<dbReference type="Pfam" id="PF00067">
    <property type="entry name" value="p450"/>
    <property type="match status" value="1"/>
</dbReference>